<gene>
    <name evidence="1" type="ORF">EVAR_46872_1</name>
</gene>
<keyword evidence="2" id="KW-1185">Reference proteome</keyword>
<evidence type="ECO:0000313" key="1">
    <source>
        <dbReference type="EMBL" id="GBP65078.1"/>
    </source>
</evidence>
<accession>A0A4C1XNL8</accession>
<comment type="caution">
    <text evidence="1">The sequence shown here is derived from an EMBL/GenBank/DDBJ whole genome shotgun (WGS) entry which is preliminary data.</text>
</comment>
<dbReference type="OrthoDB" id="6598476at2759"/>
<dbReference type="Proteomes" id="UP000299102">
    <property type="component" value="Unassembled WGS sequence"/>
</dbReference>
<proteinExistence type="predicted"/>
<name>A0A4C1XNL8_EUMVA</name>
<protein>
    <submittedName>
        <fullName evidence="1">Uncharacterized protein</fullName>
    </submittedName>
</protein>
<dbReference type="STRING" id="151549.A0A4C1XNL8"/>
<evidence type="ECO:0000313" key="2">
    <source>
        <dbReference type="Proteomes" id="UP000299102"/>
    </source>
</evidence>
<reference evidence="1 2" key="1">
    <citation type="journal article" date="2019" name="Commun. Biol.">
        <title>The bagworm genome reveals a unique fibroin gene that provides high tensile strength.</title>
        <authorList>
            <person name="Kono N."/>
            <person name="Nakamura H."/>
            <person name="Ohtoshi R."/>
            <person name="Tomita M."/>
            <person name="Numata K."/>
            <person name="Arakawa K."/>
        </authorList>
    </citation>
    <scope>NUCLEOTIDE SEQUENCE [LARGE SCALE GENOMIC DNA]</scope>
</reference>
<sequence length="361" mass="41981">MRGEKSGVQRRVIEIYPLAYFLPCWSHSWNLILGDAASSCVQGKSFFGLLQRWECRVSSVKAVKYQLSDICDALKDLAENTTDCQLSSLVAAREIAEENDIDRHFKEVRRRRKKRHFDYEGEDETHELNAEEIFKINYFYVIVDNVRASCRPRLEALKHHESIFGFMYNIKRLKEISDSELLKQCSDLQISMTVGESCDIDGYLLSHHIGTFPWDKGPRKDLPPGASQWLPFGTPKDIETGRKERGYSSNLIQNEPLARRTVGSSAMSVQRASTFSQKFSIPPYIPTIYDPHFTTFTHYSETNHSIFREPPPRFSRVPTERECSRLVRRLDEWDDDEMRFSILREPSSSRVADDRQIRLLR</sequence>
<dbReference type="AlphaFoldDB" id="A0A4C1XNL8"/>
<organism evidence="1 2">
    <name type="scientific">Eumeta variegata</name>
    <name type="common">Bagworm moth</name>
    <name type="synonym">Eumeta japonica</name>
    <dbReference type="NCBI Taxonomy" id="151549"/>
    <lineage>
        <taxon>Eukaryota</taxon>
        <taxon>Metazoa</taxon>
        <taxon>Ecdysozoa</taxon>
        <taxon>Arthropoda</taxon>
        <taxon>Hexapoda</taxon>
        <taxon>Insecta</taxon>
        <taxon>Pterygota</taxon>
        <taxon>Neoptera</taxon>
        <taxon>Endopterygota</taxon>
        <taxon>Lepidoptera</taxon>
        <taxon>Glossata</taxon>
        <taxon>Ditrysia</taxon>
        <taxon>Tineoidea</taxon>
        <taxon>Psychidae</taxon>
        <taxon>Oiketicinae</taxon>
        <taxon>Eumeta</taxon>
    </lineage>
</organism>
<dbReference type="EMBL" id="BGZK01000918">
    <property type="protein sequence ID" value="GBP65078.1"/>
    <property type="molecule type" value="Genomic_DNA"/>
</dbReference>